<dbReference type="InterPro" id="IPR036397">
    <property type="entry name" value="RNaseH_sf"/>
</dbReference>
<dbReference type="EMBL" id="VSWD01000002">
    <property type="protein sequence ID" value="KAK3107339.1"/>
    <property type="molecule type" value="Genomic_DNA"/>
</dbReference>
<evidence type="ECO:0000313" key="3">
    <source>
        <dbReference type="EMBL" id="KAK3107339.1"/>
    </source>
</evidence>
<accession>A0AA88YLI7</accession>
<gene>
    <name evidence="3" type="ORF">FSP39_012221</name>
</gene>
<name>A0AA88YLI7_PINIB</name>
<evidence type="ECO:0000259" key="2">
    <source>
        <dbReference type="Pfam" id="PF22938"/>
    </source>
</evidence>
<dbReference type="PANTHER" id="PTHR37984:SF15">
    <property type="entry name" value="INTEGRASE CATALYTIC DOMAIN-CONTAINING PROTEIN"/>
    <property type="match status" value="1"/>
</dbReference>
<dbReference type="Pfam" id="PF22938">
    <property type="entry name" value="Integrase_p58_C"/>
    <property type="match status" value="1"/>
</dbReference>
<dbReference type="InterPro" id="IPR050951">
    <property type="entry name" value="Retrovirus_Pol_polyprotein"/>
</dbReference>
<dbReference type="InterPro" id="IPR054465">
    <property type="entry name" value="Integrase_p58-like_C"/>
</dbReference>
<dbReference type="GO" id="GO:0003676">
    <property type="term" value="F:nucleic acid binding"/>
    <property type="evidence" value="ECO:0007669"/>
    <property type="project" value="InterPro"/>
</dbReference>
<keyword evidence="4" id="KW-1185">Reference proteome</keyword>
<feature type="region of interest" description="Disordered" evidence="1">
    <location>
        <begin position="182"/>
        <end position="230"/>
    </location>
</feature>
<evidence type="ECO:0000313" key="4">
    <source>
        <dbReference type="Proteomes" id="UP001186944"/>
    </source>
</evidence>
<feature type="domain" description="Integrase p58-like C-terminal" evidence="2">
    <location>
        <begin position="130"/>
        <end position="162"/>
    </location>
</feature>
<dbReference type="Proteomes" id="UP001186944">
    <property type="component" value="Unassembled WGS sequence"/>
</dbReference>
<proteinExistence type="predicted"/>
<feature type="compositionally biased region" description="Basic and acidic residues" evidence="1">
    <location>
        <begin position="205"/>
        <end position="230"/>
    </location>
</feature>
<dbReference type="PANTHER" id="PTHR37984">
    <property type="entry name" value="PROTEIN CBG26694"/>
    <property type="match status" value="1"/>
</dbReference>
<organism evidence="3 4">
    <name type="scientific">Pinctada imbricata</name>
    <name type="common">Atlantic pearl-oyster</name>
    <name type="synonym">Pinctada martensii</name>
    <dbReference type="NCBI Taxonomy" id="66713"/>
    <lineage>
        <taxon>Eukaryota</taxon>
        <taxon>Metazoa</taxon>
        <taxon>Spiralia</taxon>
        <taxon>Lophotrochozoa</taxon>
        <taxon>Mollusca</taxon>
        <taxon>Bivalvia</taxon>
        <taxon>Autobranchia</taxon>
        <taxon>Pteriomorphia</taxon>
        <taxon>Pterioida</taxon>
        <taxon>Pterioidea</taxon>
        <taxon>Pteriidae</taxon>
        <taxon>Pinctada</taxon>
    </lineage>
</organism>
<reference evidence="3" key="1">
    <citation type="submission" date="2019-08" db="EMBL/GenBank/DDBJ databases">
        <title>The improved chromosome-level genome for the pearl oyster Pinctada fucata martensii using PacBio sequencing and Hi-C.</title>
        <authorList>
            <person name="Zheng Z."/>
        </authorList>
    </citation>
    <scope>NUCLEOTIDE SEQUENCE</scope>
    <source>
        <strain evidence="3">ZZ-2019</strain>
        <tissue evidence="3">Adductor muscle</tissue>
    </source>
</reference>
<dbReference type="Gene3D" id="3.30.420.10">
    <property type="entry name" value="Ribonuclease H-like superfamily/Ribonuclease H"/>
    <property type="match status" value="1"/>
</dbReference>
<protein>
    <recommendedName>
        <fullName evidence="2">Integrase p58-like C-terminal domain-containing protein</fullName>
    </recommendedName>
</protein>
<comment type="caution">
    <text evidence="3">The sequence shown here is derived from an EMBL/GenBank/DDBJ whole genome shotgun (WGS) entry which is preliminary data.</text>
</comment>
<dbReference type="AlphaFoldDB" id="A0AA88YLI7"/>
<evidence type="ECO:0000256" key="1">
    <source>
        <dbReference type="SAM" id="MobiDB-lite"/>
    </source>
</evidence>
<sequence length="288" mass="33913">MLTSFVSEARDDWDNHLPFIMMAYRATPHDSTMCTPNELMLGREVHLPVDILTSPPPGTFDCCLPQYVEWVQNALQNSFDFVLEKTNSVVRRQKAYYDRGLKPRKFQKHDWVWRYYPPKADRKMNPSWIGPYLILDKLSDYTYKIQMNQTSKVIVAHVDDLKSCENTTGFVNWDTCTDETRTGMQNTGVRDTDTDIPTQTTQNIEQHENTKEPPKRSKYGREEKKKKAATERRKLVEKNVNGLFRMERHVCRDEEVVFPDYTWNAGSSFIRRKRKWTGEAVQYVRPLE</sequence>